<evidence type="ECO:0000313" key="3">
    <source>
        <dbReference type="Proteomes" id="UP000504609"/>
    </source>
</evidence>
<reference evidence="4" key="1">
    <citation type="submission" date="2025-08" db="UniProtKB">
        <authorList>
            <consortium name="RefSeq"/>
        </authorList>
    </citation>
    <scope>IDENTIFICATION</scope>
    <source>
        <tissue evidence="4">Young leaves</tissue>
    </source>
</reference>
<feature type="compositionally biased region" description="Low complexity" evidence="1">
    <location>
        <begin position="156"/>
        <end position="173"/>
    </location>
</feature>
<evidence type="ECO:0000259" key="2">
    <source>
        <dbReference type="Pfam" id="PF24747"/>
    </source>
</evidence>
<dbReference type="AlphaFoldDB" id="A0A6J1FGZ2"/>
<evidence type="ECO:0000313" key="4">
    <source>
        <dbReference type="RefSeq" id="XP_022939374.1"/>
    </source>
</evidence>
<dbReference type="GeneID" id="111445310"/>
<accession>A0A6J1FGZ2</accession>
<evidence type="ECO:0000256" key="1">
    <source>
        <dbReference type="SAM" id="MobiDB-lite"/>
    </source>
</evidence>
<protein>
    <submittedName>
        <fullName evidence="4">Uncharacterized protein LOC111445310 isoform X2</fullName>
    </submittedName>
</protein>
<dbReference type="PANTHER" id="PTHR33177:SF77">
    <property type="entry name" value="LITAF DOMAIN-CONTAINING PROTEIN"/>
    <property type="match status" value="1"/>
</dbReference>
<feature type="region of interest" description="Disordered" evidence="1">
    <location>
        <begin position="153"/>
        <end position="173"/>
    </location>
</feature>
<feature type="domain" description="GIR1-like zinc ribbon" evidence="2">
    <location>
        <begin position="194"/>
        <end position="226"/>
    </location>
</feature>
<dbReference type="Pfam" id="PF24747">
    <property type="entry name" value="Zn-ribbon_GIR1"/>
    <property type="match status" value="1"/>
</dbReference>
<dbReference type="RefSeq" id="XP_022939374.1">
    <property type="nucleotide sequence ID" value="XM_023083606.1"/>
</dbReference>
<organism evidence="3 4">
    <name type="scientific">Cucurbita moschata</name>
    <name type="common">Winter crookneck squash</name>
    <name type="synonym">Cucurbita pepo var. moschata</name>
    <dbReference type="NCBI Taxonomy" id="3662"/>
    <lineage>
        <taxon>Eukaryota</taxon>
        <taxon>Viridiplantae</taxon>
        <taxon>Streptophyta</taxon>
        <taxon>Embryophyta</taxon>
        <taxon>Tracheophyta</taxon>
        <taxon>Spermatophyta</taxon>
        <taxon>Magnoliopsida</taxon>
        <taxon>eudicotyledons</taxon>
        <taxon>Gunneridae</taxon>
        <taxon>Pentapetalae</taxon>
        <taxon>rosids</taxon>
        <taxon>fabids</taxon>
        <taxon>Cucurbitales</taxon>
        <taxon>Cucurbitaceae</taxon>
        <taxon>Cucurbiteae</taxon>
        <taxon>Cucurbita</taxon>
    </lineage>
</organism>
<feature type="region of interest" description="Disordered" evidence="1">
    <location>
        <begin position="100"/>
        <end position="127"/>
    </location>
</feature>
<dbReference type="InterPro" id="IPR055281">
    <property type="entry name" value="GIR1-2/SIED1"/>
</dbReference>
<dbReference type="Proteomes" id="UP000504609">
    <property type="component" value="Unplaced"/>
</dbReference>
<dbReference type="PANTHER" id="PTHR33177">
    <property type="entry name" value="PUTATIVE-RELATED"/>
    <property type="match status" value="1"/>
</dbReference>
<sequence length="238" mass="26490">MRNYSSWERFPRPCKECFVPLSNQCGISHYTYKFLVRKFPSQVEQETTQYLESSGDAKDCAGGGDLESLCSPEEFSSSVDQLNQNFNKSLVLKSSSSRSSPIEVKDSSKLSMKQSEVTDKKETKRRYAAGMGTTGNENYAYLDLKLSPPGVYLRGKSSNESKSSSPKSQDSCVSAEVESNVNLENNLEVEGSPLIVMGCTFCLLYVMVTDDDPRCPICKNSGLLDIFRGNQPKRSRKN</sequence>
<proteinExistence type="predicted"/>
<gene>
    <name evidence="4" type="primary">LOC111445310</name>
</gene>
<keyword evidence="3" id="KW-1185">Reference proteome</keyword>
<dbReference type="InterPro" id="IPR056440">
    <property type="entry name" value="Zn-ribbon_GIR1"/>
</dbReference>
<name>A0A6J1FGZ2_CUCMO</name>